<sequence length="253" mass="27766">MKYPNGVDGLLLLLQDVMVDFSFDDTALTGLMAGRDYPRTYREFVEMYPDDAACAAGLGQLRWPSGFVCPACRTAASPWQDSRGHLVCSSCRHQGTVTAGTLLDKTRTPLTTWFEAAWHVTAAKNGLPAKTLERTLGVRYRVAWTMYNPATLGLIEEGPGLYIELDLIGTDIDTVNQATGEKAKSNKNSESNNRGPIYYAPQLAYTNNVGNLTLGVEAHSPKVAWVRNSVRPAFCPGPPQTMWIQALITHLVD</sequence>
<dbReference type="EMBL" id="AJ005663">
    <property type="protein sequence ID" value="CAB52209.1"/>
    <property type="molecule type" value="Genomic_DNA"/>
</dbReference>
<proteinExistence type="predicted"/>
<evidence type="ECO:0000313" key="3">
    <source>
        <dbReference type="EMBL" id="CAB52209.1"/>
    </source>
</evidence>
<reference evidence="2" key="4">
    <citation type="journal article" date="2016" name="Gene">
        <title>Functional redundancy in phenol and toluene degradation in Pseudomonas stutzeri strains isolated from the Baltic Sea.</title>
        <authorList>
            <person name="Heinaru E."/>
            <person name="Naanuri E."/>
            <person name="Grunbach M."/>
            <person name="Joesaar M."/>
            <person name="Heinaru A."/>
        </authorList>
    </citation>
    <scope>NUCLEOTIDE SEQUENCE</scope>
    <source>
        <strain evidence="2">2A20</strain>
    </source>
</reference>
<reference evidence="3" key="3">
    <citation type="submission" date="2003-02" db="EMBL/GenBank/DDBJ databases">
        <authorList>
            <person name="Bertoni G."/>
        </authorList>
    </citation>
    <scope>NUCLEOTIDE SEQUENCE</scope>
    <source>
        <strain evidence="3">OX1</strain>
    </source>
</reference>
<dbReference type="Gene3D" id="2.40.160.60">
    <property type="entry name" value="Outer membrane protein transport protein (OMPP1/FadL/TodX)"/>
    <property type="match status" value="1"/>
</dbReference>
<evidence type="ECO:0000313" key="2">
    <source>
        <dbReference type="EMBL" id="ALP69202.1"/>
    </source>
</evidence>
<protein>
    <recommendedName>
        <fullName evidence="1">Transposase zinc-ribbon domain-containing protein</fullName>
    </recommendedName>
</protein>
<reference evidence="3" key="2">
    <citation type="journal article" date="1999" name="Appl. Environ. Microbiol.">
        <title>Identification of the Pseudomonas stutzeri OX1 toluene-o-xylene monooxygenase regulatory gene (touR) and of its cognate promoter.</title>
        <authorList>
            <person name="Arenghi F.L.G."/>
            <person name="Pinti M."/>
            <person name="Galli E."/>
            <person name="Barbieri P."/>
        </authorList>
    </citation>
    <scope>NUCLEOTIDE SEQUENCE</scope>
    <source>
        <strain evidence="3">OX1</strain>
    </source>
</reference>
<evidence type="ECO:0000259" key="1">
    <source>
        <dbReference type="Pfam" id="PF12760"/>
    </source>
</evidence>
<name>Q9R6Q6_STUST</name>
<dbReference type="InterPro" id="IPR024442">
    <property type="entry name" value="Transposase_Zn_ribbon"/>
</dbReference>
<dbReference type="AlphaFoldDB" id="Q9R6Q6"/>
<accession>Q9R6Q6</accession>
<reference evidence="3" key="1">
    <citation type="journal article" date="1998" name="Appl. Environ. Microbiol.">
        <title>Analysis of the gene cluster encoding toluene/o-xylene monooxygenase from Pseudomonas stutzeri OX1.</title>
        <authorList>
            <person name="Bertoni G."/>
            <person name="Martino M."/>
            <person name="Galli E."/>
            <person name="Barbieri P."/>
        </authorList>
    </citation>
    <scope>NUCLEOTIDE SEQUENCE</scope>
    <source>
        <strain evidence="3">OX1</strain>
    </source>
</reference>
<organism evidence="3">
    <name type="scientific">Stutzerimonas stutzeri</name>
    <name type="common">Pseudomonas stutzeri</name>
    <dbReference type="NCBI Taxonomy" id="316"/>
    <lineage>
        <taxon>Bacteria</taxon>
        <taxon>Pseudomonadati</taxon>
        <taxon>Pseudomonadota</taxon>
        <taxon>Gammaproteobacteria</taxon>
        <taxon>Pseudomonadales</taxon>
        <taxon>Pseudomonadaceae</taxon>
        <taxon>Stutzerimonas</taxon>
    </lineage>
</organism>
<feature type="domain" description="Transposase zinc-ribbon" evidence="1">
    <location>
        <begin position="49"/>
        <end position="94"/>
    </location>
</feature>
<dbReference type="Pfam" id="PF12760">
    <property type="entry name" value="Zn_ribbon_IS1595"/>
    <property type="match status" value="1"/>
</dbReference>
<dbReference type="EMBL" id="KT935509">
    <property type="protein sequence ID" value="ALP69202.1"/>
    <property type="molecule type" value="Genomic_DNA"/>
</dbReference>